<dbReference type="InterPro" id="IPR013087">
    <property type="entry name" value="Znf_C2H2_type"/>
</dbReference>
<dbReference type="GO" id="GO:0008270">
    <property type="term" value="F:zinc ion binding"/>
    <property type="evidence" value="ECO:0007669"/>
    <property type="project" value="UniProtKB-KW"/>
</dbReference>
<reference evidence="11" key="1">
    <citation type="submission" date="2011-08" db="EMBL/GenBank/DDBJ databases">
        <authorList>
            <person name="Rombauts S."/>
        </authorList>
    </citation>
    <scope>NUCLEOTIDE SEQUENCE</scope>
    <source>
        <strain evidence="11">London</strain>
    </source>
</reference>
<dbReference type="EMBL" id="CAEY01000228">
    <property type="status" value="NOT_ANNOTATED_CDS"/>
    <property type="molecule type" value="Genomic_DNA"/>
</dbReference>
<dbReference type="AlphaFoldDB" id="T1KM14"/>
<dbReference type="PANTHER" id="PTHR10032:SF271">
    <property type="entry name" value="RH12261P-RELATED"/>
    <property type="match status" value="1"/>
</dbReference>
<dbReference type="HOGENOM" id="CLU_039557_0_0_1"/>
<proteinExistence type="predicted"/>
<keyword evidence="5" id="KW-0862">Zinc</keyword>
<dbReference type="SMART" id="SM00355">
    <property type="entry name" value="ZnF_C2H2"/>
    <property type="match status" value="2"/>
</dbReference>
<evidence type="ECO:0000256" key="7">
    <source>
        <dbReference type="PROSITE-ProRule" id="PRU00042"/>
    </source>
</evidence>
<feature type="region of interest" description="Disordered" evidence="8">
    <location>
        <begin position="32"/>
        <end position="62"/>
    </location>
</feature>
<evidence type="ECO:0000313" key="10">
    <source>
        <dbReference type="EnsemblMetazoa" id="tetur157g00060.1"/>
    </source>
</evidence>
<dbReference type="Proteomes" id="UP000015104">
    <property type="component" value="Unassembled WGS sequence"/>
</dbReference>
<keyword evidence="4 7" id="KW-0863">Zinc-finger</keyword>
<dbReference type="eggNOG" id="KOG3576">
    <property type="taxonomic scope" value="Eukaryota"/>
</dbReference>
<dbReference type="PROSITE" id="PS50157">
    <property type="entry name" value="ZINC_FINGER_C2H2_2"/>
    <property type="match status" value="1"/>
</dbReference>
<evidence type="ECO:0000256" key="1">
    <source>
        <dbReference type="ARBA" id="ARBA00004123"/>
    </source>
</evidence>
<evidence type="ECO:0000256" key="2">
    <source>
        <dbReference type="ARBA" id="ARBA00022723"/>
    </source>
</evidence>
<keyword evidence="3" id="KW-0677">Repeat</keyword>
<dbReference type="EnsemblMetazoa" id="tetur157g00060.1">
    <property type="protein sequence ID" value="tetur157g00060.1"/>
    <property type="gene ID" value="tetur157g00060"/>
</dbReference>
<feature type="compositionally biased region" description="Low complexity" evidence="8">
    <location>
        <begin position="106"/>
        <end position="115"/>
    </location>
</feature>
<feature type="region of interest" description="Disordered" evidence="8">
    <location>
        <begin position="104"/>
        <end position="130"/>
    </location>
</feature>
<dbReference type="GO" id="GO:0005634">
    <property type="term" value="C:nucleus"/>
    <property type="evidence" value="ECO:0007669"/>
    <property type="project" value="UniProtKB-SubCell"/>
</dbReference>
<dbReference type="GO" id="GO:0000981">
    <property type="term" value="F:DNA-binding transcription factor activity, RNA polymerase II-specific"/>
    <property type="evidence" value="ECO:0007669"/>
    <property type="project" value="TreeGrafter"/>
</dbReference>
<keyword evidence="11" id="KW-1185">Reference proteome</keyword>
<feature type="domain" description="C2H2-type" evidence="9">
    <location>
        <begin position="191"/>
        <end position="223"/>
    </location>
</feature>
<evidence type="ECO:0000256" key="5">
    <source>
        <dbReference type="ARBA" id="ARBA00022833"/>
    </source>
</evidence>
<evidence type="ECO:0000256" key="8">
    <source>
        <dbReference type="SAM" id="MobiDB-lite"/>
    </source>
</evidence>
<dbReference type="GO" id="GO:0000978">
    <property type="term" value="F:RNA polymerase II cis-regulatory region sequence-specific DNA binding"/>
    <property type="evidence" value="ECO:0007669"/>
    <property type="project" value="TreeGrafter"/>
</dbReference>
<evidence type="ECO:0000313" key="11">
    <source>
        <dbReference type="Proteomes" id="UP000015104"/>
    </source>
</evidence>
<feature type="compositionally biased region" description="Polar residues" evidence="8">
    <location>
        <begin position="116"/>
        <end position="126"/>
    </location>
</feature>
<evidence type="ECO:0000256" key="3">
    <source>
        <dbReference type="ARBA" id="ARBA00022737"/>
    </source>
</evidence>
<sequence length="303" mass="34491">MSSQFIPSPLDVLAEASVQRLAEEREKAKFDPSSVFYGLGQSPSSSYQPSASSYDAMDTTSEADDSQLLDSSFCEYQQSFLHDVWETSDDDIFKSDPSSVFYVPEQSPSSSYQPSTLSDEGMNTTSDSDDIQDLESSFCEYKQSFLYDIYGTSDDDSLDSTFSSCKSDITLDLEVNSISHTYKERRRIKIYICEECGYTTNQPESYYPHVKQNHPDSHALEKSYDWGTSDDDSLDSTFSSCKSDITSDLEVNGISHTYEYKERRRIKIFICEACGNRTNEPELHYLHLLQNHPYSPALEEFFD</sequence>
<keyword evidence="2" id="KW-0479">Metal-binding</keyword>
<dbReference type="PANTHER" id="PTHR10032">
    <property type="entry name" value="ZINC FINGER PROTEIN WITH KRAB AND SCAN DOMAINS"/>
    <property type="match status" value="1"/>
</dbReference>
<evidence type="ECO:0000256" key="6">
    <source>
        <dbReference type="ARBA" id="ARBA00023242"/>
    </source>
</evidence>
<evidence type="ECO:0000256" key="4">
    <source>
        <dbReference type="ARBA" id="ARBA00022771"/>
    </source>
</evidence>
<accession>T1KM14</accession>
<protein>
    <recommendedName>
        <fullName evidence="9">C2H2-type domain-containing protein</fullName>
    </recommendedName>
</protein>
<name>T1KM14_TETUR</name>
<dbReference type="InterPro" id="IPR027756">
    <property type="entry name" value="Ovo-like"/>
</dbReference>
<reference evidence="10" key="2">
    <citation type="submission" date="2015-06" db="UniProtKB">
        <authorList>
            <consortium name="EnsemblMetazoa"/>
        </authorList>
    </citation>
    <scope>IDENTIFICATION</scope>
</reference>
<dbReference type="GO" id="GO:0009913">
    <property type="term" value="P:epidermal cell differentiation"/>
    <property type="evidence" value="ECO:0007669"/>
    <property type="project" value="TreeGrafter"/>
</dbReference>
<keyword evidence="6" id="KW-0539">Nucleus</keyword>
<organism evidence="10 11">
    <name type="scientific">Tetranychus urticae</name>
    <name type="common">Two-spotted spider mite</name>
    <dbReference type="NCBI Taxonomy" id="32264"/>
    <lineage>
        <taxon>Eukaryota</taxon>
        <taxon>Metazoa</taxon>
        <taxon>Ecdysozoa</taxon>
        <taxon>Arthropoda</taxon>
        <taxon>Chelicerata</taxon>
        <taxon>Arachnida</taxon>
        <taxon>Acari</taxon>
        <taxon>Acariformes</taxon>
        <taxon>Trombidiformes</taxon>
        <taxon>Prostigmata</taxon>
        <taxon>Eleutherengona</taxon>
        <taxon>Raphignathae</taxon>
        <taxon>Tetranychoidea</taxon>
        <taxon>Tetranychidae</taxon>
        <taxon>Tetranychus</taxon>
    </lineage>
</organism>
<comment type="subcellular location">
    <subcellularLocation>
        <location evidence="1">Nucleus</location>
    </subcellularLocation>
</comment>
<feature type="compositionally biased region" description="Low complexity" evidence="8">
    <location>
        <begin position="41"/>
        <end position="54"/>
    </location>
</feature>
<evidence type="ECO:0000259" key="9">
    <source>
        <dbReference type="PROSITE" id="PS50157"/>
    </source>
</evidence>